<dbReference type="AlphaFoldDB" id="A0A7S0ZTN3"/>
<accession>A0A7S0ZTN3</accession>
<gene>
    <name evidence="1" type="ORF">NSCI0253_LOCUS6135</name>
</gene>
<organism evidence="1">
    <name type="scientific">Noctiluca scintillans</name>
    <name type="common">Sea sparkle</name>
    <name type="synonym">Red tide dinoflagellate</name>
    <dbReference type="NCBI Taxonomy" id="2966"/>
    <lineage>
        <taxon>Eukaryota</taxon>
        <taxon>Sar</taxon>
        <taxon>Alveolata</taxon>
        <taxon>Dinophyceae</taxon>
        <taxon>Noctilucales</taxon>
        <taxon>Noctilucaceae</taxon>
        <taxon>Noctiluca</taxon>
    </lineage>
</organism>
<reference evidence="1" key="1">
    <citation type="submission" date="2021-01" db="EMBL/GenBank/DDBJ databases">
        <authorList>
            <person name="Corre E."/>
            <person name="Pelletier E."/>
            <person name="Niang G."/>
            <person name="Scheremetjew M."/>
            <person name="Finn R."/>
            <person name="Kale V."/>
            <person name="Holt S."/>
            <person name="Cochrane G."/>
            <person name="Meng A."/>
            <person name="Brown T."/>
            <person name="Cohen L."/>
        </authorList>
    </citation>
    <scope>NUCLEOTIDE SEQUENCE</scope>
</reference>
<sequence length="107" mass="11952">MKYFLERTHDANLDEMWSMSRRSPLRQWSVNLRLVVLASTSHSMSTEPSPQGVGGAGVDNARDGGGVRNCPLYCWSNQLARRSLSQEQDVIPDLEALEHVGMHTAIK</sequence>
<evidence type="ECO:0000313" key="1">
    <source>
        <dbReference type="EMBL" id="CAD8831788.1"/>
    </source>
</evidence>
<name>A0A7S0ZTN3_NOCSC</name>
<protein>
    <submittedName>
        <fullName evidence="1">Uncharacterized protein</fullName>
    </submittedName>
</protein>
<dbReference type="EMBL" id="HBFQ01008751">
    <property type="protein sequence ID" value="CAD8831788.1"/>
    <property type="molecule type" value="Transcribed_RNA"/>
</dbReference>
<proteinExistence type="predicted"/>